<name>A0A6A6F9K0_9PEZI</name>
<accession>A0A6A6F9K0</accession>
<protein>
    <submittedName>
        <fullName evidence="1">Uncharacterized protein</fullName>
    </submittedName>
</protein>
<reference evidence="1" key="1">
    <citation type="journal article" date="2020" name="Stud. Mycol.">
        <title>101 Dothideomycetes genomes: a test case for predicting lifestyles and emergence of pathogens.</title>
        <authorList>
            <person name="Haridas S."/>
            <person name="Albert R."/>
            <person name="Binder M."/>
            <person name="Bloem J."/>
            <person name="Labutti K."/>
            <person name="Salamov A."/>
            <person name="Andreopoulos B."/>
            <person name="Baker S."/>
            <person name="Barry K."/>
            <person name="Bills G."/>
            <person name="Bluhm B."/>
            <person name="Cannon C."/>
            <person name="Castanera R."/>
            <person name="Culley D."/>
            <person name="Daum C."/>
            <person name="Ezra D."/>
            <person name="Gonzalez J."/>
            <person name="Henrissat B."/>
            <person name="Kuo A."/>
            <person name="Liang C."/>
            <person name="Lipzen A."/>
            <person name="Lutzoni F."/>
            <person name="Magnuson J."/>
            <person name="Mondo S."/>
            <person name="Nolan M."/>
            <person name="Ohm R."/>
            <person name="Pangilinan J."/>
            <person name="Park H.-J."/>
            <person name="Ramirez L."/>
            <person name="Alfaro M."/>
            <person name="Sun H."/>
            <person name="Tritt A."/>
            <person name="Yoshinaga Y."/>
            <person name="Zwiers L.-H."/>
            <person name="Turgeon B."/>
            <person name="Goodwin S."/>
            <person name="Spatafora J."/>
            <person name="Crous P."/>
            <person name="Grigoriev I."/>
        </authorList>
    </citation>
    <scope>NUCLEOTIDE SEQUENCE</scope>
    <source>
        <strain evidence="1">SCOH1-5</strain>
    </source>
</reference>
<dbReference type="EMBL" id="ML992683">
    <property type="protein sequence ID" value="KAF2210069.1"/>
    <property type="molecule type" value="Genomic_DNA"/>
</dbReference>
<proteinExistence type="predicted"/>
<organism evidence="1 2">
    <name type="scientific">Cercospora zeae-maydis SCOH1-5</name>
    <dbReference type="NCBI Taxonomy" id="717836"/>
    <lineage>
        <taxon>Eukaryota</taxon>
        <taxon>Fungi</taxon>
        <taxon>Dikarya</taxon>
        <taxon>Ascomycota</taxon>
        <taxon>Pezizomycotina</taxon>
        <taxon>Dothideomycetes</taxon>
        <taxon>Dothideomycetidae</taxon>
        <taxon>Mycosphaerellales</taxon>
        <taxon>Mycosphaerellaceae</taxon>
        <taxon>Cercospora</taxon>
    </lineage>
</organism>
<evidence type="ECO:0000313" key="1">
    <source>
        <dbReference type="EMBL" id="KAF2210069.1"/>
    </source>
</evidence>
<dbReference type="AlphaFoldDB" id="A0A6A6F9K0"/>
<keyword evidence="2" id="KW-1185">Reference proteome</keyword>
<evidence type="ECO:0000313" key="2">
    <source>
        <dbReference type="Proteomes" id="UP000799539"/>
    </source>
</evidence>
<gene>
    <name evidence="1" type="ORF">CERZMDRAFT_91225</name>
</gene>
<sequence length="109" mass="12075">MRQTLVNRIEPVLDRSRSLLEQFADLRDTSMSLAWGLHASVQDTQRAEERAQQAWGEVASRDADIRQLREGQDANQAAVTLASMRWAARGATESARALWPQGASTVLLG</sequence>
<dbReference type="Proteomes" id="UP000799539">
    <property type="component" value="Unassembled WGS sequence"/>
</dbReference>